<sequence length="374" mass="41028">MKILHLIDSGGLYGAEKMLLALVQQQQHQGLSPMILSAGEPGIGEKPLEAEARRLRLPVMPWRMRPGFNLSGARKVLRWAQENGFELLHSHGYKFNVLMGIWPRSFRRLPLMATLHGYVKAPRYTKSWLYELLDRMILPRLHQIIVVSETMRTQIPQSLASSGKVSVIVNGLSTETVLEDSCRPVGEPLSSFFSKHRQIVLGVGRLSMEKGFDRLIQAFQSIKQSDPKVGLLIVGEGRQREVLEHLIHELELDDNVLLPGYVANVSALMAKASVLCLPSHTEGLPITLLEGMTVGVPVVVSSVGEMPSVLGHGQGGAVLEDLSEGSLAGALSEAMAGNPGVPESIAWARERVQSCYSDKAMAANYLQVYKKVLS</sequence>
<gene>
    <name evidence="3" type="ORF">FWJ25_06645</name>
</gene>
<dbReference type="Pfam" id="PF00534">
    <property type="entry name" value="Glycos_transf_1"/>
    <property type="match status" value="1"/>
</dbReference>
<keyword evidence="3" id="KW-0808">Transferase</keyword>
<dbReference type="AlphaFoldDB" id="A0A5B0VL24"/>
<dbReference type="RefSeq" id="WP_149599464.1">
    <property type="nucleotide sequence ID" value="NZ_VTUU01000002.1"/>
</dbReference>
<evidence type="ECO:0000313" key="3">
    <source>
        <dbReference type="EMBL" id="KAA1175043.1"/>
    </source>
</evidence>
<dbReference type="CDD" id="cd03811">
    <property type="entry name" value="GT4_GT28_WabH-like"/>
    <property type="match status" value="1"/>
</dbReference>
<dbReference type="Proteomes" id="UP000323161">
    <property type="component" value="Unassembled WGS sequence"/>
</dbReference>
<dbReference type="Pfam" id="PF13439">
    <property type="entry name" value="Glyco_transf_4"/>
    <property type="match status" value="1"/>
</dbReference>
<protein>
    <submittedName>
        <fullName evidence="3">Glycosyltransferase</fullName>
    </submittedName>
</protein>
<reference evidence="3 4" key="1">
    <citation type="submission" date="2019-08" db="EMBL/GenBank/DDBJ databases">
        <title>Marinobacter ZYF650 sp. nov., a marine bacterium isolated from seawater of the Mariana trench.</title>
        <authorList>
            <person name="Ahmad W."/>
        </authorList>
    </citation>
    <scope>NUCLEOTIDE SEQUENCE [LARGE SCALE GENOMIC DNA]</scope>
    <source>
        <strain evidence="3 4">ZYF650</strain>
    </source>
</reference>
<dbReference type="GO" id="GO:0016757">
    <property type="term" value="F:glycosyltransferase activity"/>
    <property type="evidence" value="ECO:0007669"/>
    <property type="project" value="InterPro"/>
</dbReference>
<proteinExistence type="predicted"/>
<evidence type="ECO:0000259" key="2">
    <source>
        <dbReference type="Pfam" id="PF13439"/>
    </source>
</evidence>
<dbReference type="EMBL" id="VTUU01000002">
    <property type="protein sequence ID" value="KAA1175043.1"/>
    <property type="molecule type" value="Genomic_DNA"/>
</dbReference>
<comment type="caution">
    <text evidence="3">The sequence shown here is derived from an EMBL/GenBank/DDBJ whole genome shotgun (WGS) entry which is preliminary data.</text>
</comment>
<feature type="domain" description="Glycosyltransferase subfamily 4-like N-terminal" evidence="2">
    <location>
        <begin position="14"/>
        <end position="175"/>
    </location>
</feature>
<name>A0A5B0VL24_9GAMM</name>
<dbReference type="PANTHER" id="PTHR12526:SF637">
    <property type="entry name" value="GLYCOSYLTRANSFERASE EPSF-RELATED"/>
    <property type="match status" value="1"/>
</dbReference>
<evidence type="ECO:0000313" key="4">
    <source>
        <dbReference type="Proteomes" id="UP000323161"/>
    </source>
</evidence>
<evidence type="ECO:0000259" key="1">
    <source>
        <dbReference type="Pfam" id="PF00534"/>
    </source>
</evidence>
<keyword evidence="4" id="KW-1185">Reference proteome</keyword>
<dbReference type="GO" id="GO:1901135">
    <property type="term" value="P:carbohydrate derivative metabolic process"/>
    <property type="evidence" value="ECO:0007669"/>
    <property type="project" value="UniProtKB-ARBA"/>
</dbReference>
<dbReference type="InterPro" id="IPR028098">
    <property type="entry name" value="Glyco_trans_4-like_N"/>
</dbReference>
<organism evidence="3 4">
    <name type="scientific">Marinobacter salinexigens</name>
    <dbReference type="NCBI Taxonomy" id="2919747"/>
    <lineage>
        <taxon>Bacteria</taxon>
        <taxon>Pseudomonadati</taxon>
        <taxon>Pseudomonadota</taxon>
        <taxon>Gammaproteobacteria</taxon>
        <taxon>Pseudomonadales</taxon>
        <taxon>Marinobacteraceae</taxon>
        <taxon>Marinobacter</taxon>
    </lineage>
</organism>
<dbReference type="PANTHER" id="PTHR12526">
    <property type="entry name" value="GLYCOSYLTRANSFERASE"/>
    <property type="match status" value="1"/>
</dbReference>
<accession>A0A5B0VL24</accession>
<dbReference type="Gene3D" id="3.40.50.2000">
    <property type="entry name" value="Glycogen Phosphorylase B"/>
    <property type="match status" value="2"/>
</dbReference>
<feature type="domain" description="Glycosyl transferase family 1" evidence="1">
    <location>
        <begin position="194"/>
        <end position="337"/>
    </location>
</feature>
<dbReference type="InterPro" id="IPR001296">
    <property type="entry name" value="Glyco_trans_1"/>
</dbReference>
<dbReference type="SUPFAM" id="SSF53756">
    <property type="entry name" value="UDP-Glycosyltransferase/glycogen phosphorylase"/>
    <property type="match status" value="1"/>
</dbReference>